<dbReference type="STRING" id="361077.A0A151Z2X1"/>
<dbReference type="GO" id="GO:0099041">
    <property type="term" value="P:vesicle tethering to Golgi"/>
    <property type="evidence" value="ECO:0007669"/>
    <property type="project" value="InterPro"/>
</dbReference>
<feature type="compositionally biased region" description="Polar residues" evidence="1">
    <location>
        <begin position="7"/>
        <end position="20"/>
    </location>
</feature>
<comment type="caution">
    <text evidence="2">The sequence shown here is derived from an EMBL/GenBank/DDBJ whole genome shotgun (WGS) entry which is preliminary data.</text>
</comment>
<accession>A0A151Z2X1</accession>
<dbReference type="PANTHER" id="PTHR14416">
    <property type="entry name" value="PROTEIN NJMU-R1"/>
    <property type="match status" value="1"/>
</dbReference>
<feature type="region of interest" description="Disordered" evidence="1">
    <location>
        <begin position="1"/>
        <end position="20"/>
    </location>
</feature>
<name>A0A151Z2X1_TIELA</name>
<dbReference type="AlphaFoldDB" id="A0A151Z2X1"/>
<dbReference type="FunCoup" id="A0A151Z2X1">
    <property type="interactions" value="6"/>
</dbReference>
<dbReference type="Pfam" id="PF15053">
    <property type="entry name" value="Njmu-R1"/>
    <property type="match status" value="1"/>
</dbReference>
<dbReference type="GO" id="GO:0005802">
    <property type="term" value="C:trans-Golgi network"/>
    <property type="evidence" value="ECO:0007669"/>
    <property type="project" value="InterPro"/>
</dbReference>
<sequence>MKKSDFNALTHSVDSRPQQSNEALIKNKPLIVNKSKIGKNNYCLLSKDSTGDSSFTLNTVFSNCSEPQEINIKSFMLQKILKNTIYKTGSFGVLDLDNYTITNDLQDNQQSPVNVISCFYTLLEVPISDSSSSLGGSFDIQELSDNDLDLDMDLNMDLDLDLNFSNKSIDDLINDKDEEDNEEFIKQLNITPPTISPINTRSPTYSKKRSSKTTQNKEYYLCLICETENDVNLGMFHLEFSYYCELLISYLKINNNSEIEKHLSNWYTFCIEYISRTVQLLNEDLQSIIHSALNGYSFQIKSPAQDYSCLDLIMFIKTLSFVNQSHKQLTSTNSDHLVYFITPSENNNNENSNPEQIIEIELVTGDQKVIKCNYTESNLFCKKWSMKYLDNLDNPLLLRNFSEDIKLRVIQELNLFRRMIDHSKLNNYLLYKSFVFLSADDNNDILLNLFQKDNQSDPSVNDIIIILKKQLQKSVVTIQK</sequence>
<dbReference type="OrthoDB" id="20238at2759"/>
<dbReference type="Proteomes" id="UP000076078">
    <property type="component" value="Unassembled WGS sequence"/>
</dbReference>
<dbReference type="InterPro" id="IPR028280">
    <property type="entry name" value="Njmu-R1"/>
</dbReference>
<organism evidence="2 3">
    <name type="scientific">Tieghemostelium lacteum</name>
    <name type="common">Slime mold</name>
    <name type="synonym">Dictyostelium lacteum</name>
    <dbReference type="NCBI Taxonomy" id="361077"/>
    <lineage>
        <taxon>Eukaryota</taxon>
        <taxon>Amoebozoa</taxon>
        <taxon>Evosea</taxon>
        <taxon>Eumycetozoa</taxon>
        <taxon>Dictyostelia</taxon>
        <taxon>Dictyosteliales</taxon>
        <taxon>Raperosteliaceae</taxon>
        <taxon>Tieghemostelium</taxon>
    </lineage>
</organism>
<evidence type="ECO:0000313" key="2">
    <source>
        <dbReference type="EMBL" id="KYQ88306.1"/>
    </source>
</evidence>
<dbReference type="InParanoid" id="A0A151Z2X1"/>
<reference evidence="2 3" key="1">
    <citation type="submission" date="2015-12" db="EMBL/GenBank/DDBJ databases">
        <title>Dictyostelia acquired genes for synthesis and detection of signals that induce cell-type specialization by lateral gene transfer from prokaryotes.</title>
        <authorList>
            <person name="Gloeckner G."/>
            <person name="Schaap P."/>
        </authorList>
    </citation>
    <scope>NUCLEOTIDE SEQUENCE [LARGE SCALE GENOMIC DNA]</scope>
    <source>
        <strain evidence="2 3">TK</strain>
    </source>
</reference>
<evidence type="ECO:0000313" key="3">
    <source>
        <dbReference type="Proteomes" id="UP000076078"/>
    </source>
</evidence>
<protein>
    <submittedName>
        <fullName evidence="2">Uncharacterized protein</fullName>
    </submittedName>
</protein>
<dbReference type="PANTHER" id="PTHR14416:SF2">
    <property type="entry name" value="PROTEIN NJMU-R1"/>
    <property type="match status" value="1"/>
</dbReference>
<keyword evidence="3" id="KW-1185">Reference proteome</keyword>
<proteinExistence type="predicted"/>
<dbReference type="EMBL" id="LODT01000051">
    <property type="protein sequence ID" value="KYQ88306.1"/>
    <property type="molecule type" value="Genomic_DNA"/>
</dbReference>
<gene>
    <name evidence="2" type="ORF">DLAC_11002</name>
</gene>
<dbReference type="OMA" id="MFRRMID"/>
<evidence type="ECO:0000256" key="1">
    <source>
        <dbReference type="SAM" id="MobiDB-lite"/>
    </source>
</evidence>